<protein>
    <submittedName>
        <fullName evidence="1">Uncharacterized protein</fullName>
    </submittedName>
</protein>
<organism evidence="1 2">
    <name type="scientific">Actinokineospora soli</name>
    <dbReference type="NCBI Taxonomy" id="1048753"/>
    <lineage>
        <taxon>Bacteria</taxon>
        <taxon>Bacillati</taxon>
        <taxon>Actinomycetota</taxon>
        <taxon>Actinomycetes</taxon>
        <taxon>Pseudonocardiales</taxon>
        <taxon>Pseudonocardiaceae</taxon>
        <taxon>Actinokineospora</taxon>
    </lineage>
</organism>
<evidence type="ECO:0000313" key="2">
    <source>
        <dbReference type="Proteomes" id="UP001596512"/>
    </source>
</evidence>
<dbReference type="Proteomes" id="UP001596512">
    <property type="component" value="Unassembled WGS sequence"/>
</dbReference>
<keyword evidence="2" id="KW-1185">Reference proteome</keyword>
<reference evidence="2" key="1">
    <citation type="journal article" date="2019" name="Int. J. Syst. Evol. Microbiol.">
        <title>The Global Catalogue of Microorganisms (GCM) 10K type strain sequencing project: providing services to taxonomists for standard genome sequencing and annotation.</title>
        <authorList>
            <consortium name="The Broad Institute Genomics Platform"/>
            <consortium name="The Broad Institute Genome Sequencing Center for Infectious Disease"/>
            <person name="Wu L."/>
            <person name="Ma J."/>
        </authorList>
    </citation>
    <scope>NUCLEOTIDE SEQUENCE [LARGE SCALE GENOMIC DNA]</scope>
    <source>
        <strain evidence="2">JCM 17695</strain>
    </source>
</reference>
<sequence length="101" mass="11140">MFDDRAPDTHVRYRTDALGRRVAVLPATCKLGHPLTAAGYRIIEDRSARVVRVSCTRCADAIEVDHFWSLTTAGAAPDHVELDDSPYVGTVPVMIIPHAQR</sequence>
<name>A0ABW2TL71_9PSEU</name>
<evidence type="ECO:0000313" key="1">
    <source>
        <dbReference type="EMBL" id="MFC7614490.1"/>
    </source>
</evidence>
<gene>
    <name evidence="1" type="ORF">ACFQV2_14125</name>
</gene>
<proteinExistence type="predicted"/>
<comment type="caution">
    <text evidence="1">The sequence shown here is derived from an EMBL/GenBank/DDBJ whole genome shotgun (WGS) entry which is preliminary data.</text>
</comment>
<dbReference type="EMBL" id="JBHTEY010000004">
    <property type="protein sequence ID" value="MFC7614490.1"/>
    <property type="molecule type" value="Genomic_DNA"/>
</dbReference>
<accession>A0ABW2TL71</accession>